<sequence length="507" mass="55202">MSLPPPGHSPMRASRLVHTLRSPGMILFTLILGTTLPLADTTSMNVGRFFIARGLDSTPDETRWLTAGYSLFVALGVPLSYRLRGLFEESSLYILATAVFMAGSVVSMLSHFMPTMMVGRALQGLSGGVLIPLSLSLINETFPPERRGRALALFAVGNALAVSLGPTIGGLLVDTVGWRWTMGIHLPVGFLTILLASLSLENHPRPERVPFDLPGWLLFSATGFFTMYSLMEGERFGWHSALIEGTALLSLALFFSYLLHAVRHPRPILPPELLRHGGYLLLTGANFLRSTAIFGRLYLLPLYLEIYYHFQSHQAGMIIFVGAITELLIPVFGIFLLPRKGSFTWVFMAAGSAIIALSNLAYLSLPEEAYVPALVLFPQMLFGLGVALTQVSLQPLVARTLPPSLHRVGMVAQLVVQFLGGMFGTIWARHLLNNMGPLFRQELLPTPQAFHSRIPPEVGRVAGAFSYNLDFLLLGGVAAAGSLLILLLPALEKIRVPSSQETASTSS</sequence>
<dbReference type="Pfam" id="PF07690">
    <property type="entry name" value="MFS_1"/>
    <property type="match status" value="1"/>
</dbReference>
<feature type="transmembrane region" description="Helical" evidence="6">
    <location>
        <begin position="237"/>
        <end position="259"/>
    </location>
</feature>
<reference evidence="8 9" key="1">
    <citation type="journal article" date="2009" name="Appl. Environ. Microbiol.">
        <title>Community genomic and proteomic analyses of chemoautotrophic iron-oxidizing "Leptospirillum rubarum" (Group II) and "Leptospirillum ferrodiazotrophum" (Group III) bacteria in acid mine drainage biofilms.</title>
        <authorList>
            <person name="Goltsman D.S."/>
            <person name="Denef V.J."/>
            <person name="Singer S.W."/>
            <person name="VerBerkmoes N.C."/>
            <person name="Lefsrud M."/>
            <person name="Mueller R.S."/>
            <person name="Dick G.J."/>
            <person name="Sun C.L."/>
            <person name="Wheeler K.E."/>
            <person name="Zemla A."/>
            <person name="Baker B.J."/>
            <person name="Hauser L."/>
            <person name="Land M."/>
            <person name="Shah M.B."/>
            <person name="Thelen M.P."/>
            <person name="Hettich R.L."/>
            <person name="Banfield J.F."/>
        </authorList>
    </citation>
    <scope>NUCLEOTIDE SEQUENCE [LARGE SCALE GENOMIC DNA]</scope>
</reference>
<feature type="transmembrane region" description="Helical" evidence="6">
    <location>
        <begin position="63"/>
        <end position="81"/>
    </location>
</feature>
<dbReference type="PROSITE" id="PS00217">
    <property type="entry name" value="SUGAR_TRANSPORT_2"/>
    <property type="match status" value="1"/>
</dbReference>
<feature type="transmembrane region" description="Helical" evidence="6">
    <location>
        <begin position="344"/>
        <end position="363"/>
    </location>
</feature>
<evidence type="ECO:0000256" key="3">
    <source>
        <dbReference type="ARBA" id="ARBA00022692"/>
    </source>
</evidence>
<evidence type="ECO:0000256" key="5">
    <source>
        <dbReference type="ARBA" id="ARBA00023136"/>
    </source>
</evidence>
<dbReference type="SUPFAM" id="SSF103473">
    <property type="entry name" value="MFS general substrate transporter"/>
    <property type="match status" value="1"/>
</dbReference>
<feature type="transmembrane region" description="Helical" evidence="6">
    <location>
        <begin position="150"/>
        <end position="172"/>
    </location>
</feature>
<organism evidence="8 9">
    <name type="scientific">Leptospirillum ferrodiazotrophum</name>
    <dbReference type="NCBI Taxonomy" id="412449"/>
    <lineage>
        <taxon>Bacteria</taxon>
        <taxon>Pseudomonadati</taxon>
        <taxon>Nitrospirota</taxon>
        <taxon>Nitrospiria</taxon>
        <taxon>Nitrospirales</taxon>
        <taxon>Nitrospiraceae</taxon>
        <taxon>Leptospirillum</taxon>
    </lineage>
</organism>
<dbReference type="GO" id="GO:0022857">
    <property type="term" value="F:transmembrane transporter activity"/>
    <property type="evidence" value="ECO:0007669"/>
    <property type="project" value="InterPro"/>
</dbReference>
<evidence type="ECO:0000313" key="9">
    <source>
        <dbReference type="Proteomes" id="UP000009374"/>
    </source>
</evidence>
<feature type="transmembrane region" description="Helical" evidence="6">
    <location>
        <begin position="93"/>
        <end position="112"/>
    </location>
</feature>
<feature type="domain" description="Major facilitator superfamily (MFS) profile" evidence="7">
    <location>
        <begin position="26"/>
        <end position="493"/>
    </location>
</feature>
<accession>C6HXP7</accession>
<dbReference type="InterPro" id="IPR020846">
    <property type="entry name" value="MFS_dom"/>
</dbReference>
<comment type="subcellular location">
    <subcellularLocation>
        <location evidence="1">Membrane</location>
        <topology evidence="1">Multi-pass membrane protein</topology>
    </subcellularLocation>
</comment>
<evidence type="ECO:0000256" key="2">
    <source>
        <dbReference type="ARBA" id="ARBA00022448"/>
    </source>
</evidence>
<feature type="transmembrane region" description="Helical" evidence="6">
    <location>
        <begin position="408"/>
        <end position="428"/>
    </location>
</feature>
<evidence type="ECO:0000313" key="8">
    <source>
        <dbReference type="EMBL" id="EES52509.1"/>
    </source>
</evidence>
<gene>
    <name evidence="8" type="ORF">UBAL3_93200006</name>
</gene>
<dbReference type="Gene3D" id="1.20.1720.10">
    <property type="entry name" value="Multidrug resistance protein D"/>
    <property type="match status" value="1"/>
</dbReference>
<dbReference type="Gene3D" id="1.20.1250.20">
    <property type="entry name" value="MFS general substrate transporter like domains"/>
    <property type="match status" value="1"/>
</dbReference>
<evidence type="ECO:0000259" key="7">
    <source>
        <dbReference type="PROSITE" id="PS50850"/>
    </source>
</evidence>
<feature type="transmembrane region" description="Helical" evidence="6">
    <location>
        <begin position="118"/>
        <end position="138"/>
    </location>
</feature>
<feature type="transmembrane region" description="Helical" evidence="6">
    <location>
        <begin position="184"/>
        <end position="201"/>
    </location>
</feature>
<protein>
    <submittedName>
        <fullName evidence="8">Putative major facilitator superfamily protein</fullName>
    </submittedName>
</protein>
<keyword evidence="5 6" id="KW-0472">Membrane</keyword>
<dbReference type="Proteomes" id="UP000009374">
    <property type="component" value="Unassembled WGS sequence"/>
</dbReference>
<keyword evidence="9" id="KW-1185">Reference proteome</keyword>
<dbReference type="InterPro" id="IPR011701">
    <property type="entry name" value="MFS"/>
</dbReference>
<dbReference type="GO" id="GO:0016020">
    <property type="term" value="C:membrane"/>
    <property type="evidence" value="ECO:0007669"/>
    <property type="project" value="UniProtKB-SubCell"/>
</dbReference>
<proteinExistence type="predicted"/>
<feature type="transmembrane region" description="Helical" evidence="6">
    <location>
        <begin position="279"/>
        <end position="303"/>
    </location>
</feature>
<keyword evidence="4 6" id="KW-1133">Transmembrane helix</keyword>
<dbReference type="PANTHER" id="PTHR42718">
    <property type="entry name" value="MAJOR FACILITATOR SUPERFAMILY MULTIDRUG TRANSPORTER MFSC"/>
    <property type="match status" value="1"/>
</dbReference>
<feature type="transmembrane region" description="Helical" evidence="6">
    <location>
        <begin position="315"/>
        <end position="337"/>
    </location>
</feature>
<dbReference type="AlphaFoldDB" id="C6HXP7"/>
<keyword evidence="3 6" id="KW-0812">Transmembrane</keyword>
<name>C6HXP7_9BACT</name>
<dbReference type="PROSITE" id="PS50850">
    <property type="entry name" value="MFS"/>
    <property type="match status" value="1"/>
</dbReference>
<dbReference type="InterPro" id="IPR036259">
    <property type="entry name" value="MFS_trans_sf"/>
</dbReference>
<dbReference type="EMBL" id="GG693875">
    <property type="protein sequence ID" value="EES52509.1"/>
    <property type="molecule type" value="Genomic_DNA"/>
</dbReference>
<dbReference type="PANTHER" id="PTHR42718:SF9">
    <property type="entry name" value="MAJOR FACILITATOR SUPERFAMILY MULTIDRUG TRANSPORTER MFSC"/>
    <property type="match status" value="1"/>
</dbReference>
<dbReference type="InterPro" id="IPR005829">
    <property type="entry name" value="Sugar_transporter_CS"/>
</dbReference>
<evidence type="ECO:0000256" key="6">
    <source>
        <dbReference type="SAM" id="Phobius"/>
    </source>
</evidence>
<feature type="transmembrane region" description="Helical" evidence="6">
    <location>
        <begin position="369"/>
        <end position="388"/>
    </location>
</feature>
<feature type="transmembrane region" description="Helical" evidence="6">
    <location>
        <begin position="213"/>
        <end position="231"/>
    </location>
</feature>
<keyword evidence="2" id="KW-0813">Transport</keyword>
<feature type="transmembrane region" description="Helical" evidence="6">
    <location>
        <begin position="471"/>
        <end position="491"/>
    </location>
</feature>
<evidence type="ECO:0000256" key="4">
    <source>
        <dbReference type="ARBA" id="ARBA00022989"/>
    </source>
</evidence>
<evidence type="ECO:0000256" key="1">
    <source>
        <dbReference type="ARBA" id="ARBA00004141"/>
    </source>
</evidence>